<dbReference type="Proteomes" id="UP000199516">
    <property type="component" value="Unassembled WGS sequence"/>
</dbReference>
<reference evidence="2 3" key="1">
    <citation type="submission" date="2016-10" db="EMBL/GenBank/DDBJ databases">
        <authorList>
            <person name="de Groot N.N."/>
        </authorList>
    </citation>
    <scope>NUCLEOTIDE SEQUENCE [LARGE SCALE GENOMIC DNA]</scope>
    <source>
        <strain evidence="2 3">DSM 23995</strain>
    </source>
</reference>
<feature type="chain" id="PRO_5011566472" evidence="1">
    <location>
        <begin position="33"/>
        <end position="386"/>
    </location>
</feature>
<feature type="signal peptide" evidence="1">
    <location>
        <begin position="1"/>
        <end position="32"/>
    </location>
</feature>
<gene>
    <name evidence="2" type="ORF">SAMN05192532_1099</name>
</gene>
<keyword evidence="3" id="KW-1185">Reference proteome</keyword>
<proteinExistence type="predicted"/>
<dbReference type="STRING" id="930128.SAMN05192532_1099"/>
<name>A0A1I2F6M4_9BACI</name>
<accession>A0A1I2F6M4</accession>
<dbReference type="OrthoDB" id="3268939at2"/>
<dbReference type="RefSeq" id="WP_091663599.1">
    <property type="nucleotide sequence ID" value="NZ_FONT01000009.1"/>
</dbReference>
<sequence>MDDRKCLYPSFLCLMALIICSTSVFLPGETDAAIYSVSDESQKSENNDIVNYHESFRNRILIEVANSALKAASQHKEMIAARRGLAIMDVTPLSNDGRYLEITFNKPIKTIDKFNINIVNRRSHQRHGVEEIQVIEDGYKAILTLYQSAGLKRLTDYSIEILIDNEPITHQLHWTKFINKAKINHLSVEDIKDRTIIIQDEKGERKVVKVPETIDFDFVNAYNKELTIEVNGDNEMVAFKNLSKDKKIKRKKAFIGQYELNERMLVGQIENNIASGSNQVIDLDNFIIVKDHQLIEPTEIQAEDVLLFNDKEKVAEVYNQMIVGKIENIFDRSIEISGESYDYEGYLIMENGKLKHFTSKVAEDIKGHVTLYLDPNDNIVFVSKNK</sequence>
<dbReference type="AlphaFoldDB" id="A0A1I2F6M4"/>
<keyword evidence="1" id="KW-0732">Signal</keyword>
<protein>
    <submittedName>
        <fullName evidence="2">Uncharacterized protein</fullName>
    </submittedName>
</protein>
<evidence type="ECO:0000313" key="3">
    <source>
        <dbReference type="Proteomes" id="UP000199516"/>
    </source>
</evidence>
<organism evidence="2 3">
    <name type="scientific">Alteribacillus iranensis</name>
    <dbReference type="NCBI Taxonomy" id="930128"/>
    <lineage>
        <taxon>Bacteria</taxon>
        <taxon>Bacillati</taxon>
        <taxon>Bacillota</taxon>
        <taxon>Bacilli</taxon>
        <taxon>Bacillales</taxon>
        <taxon>Bacillaceae</taxon>
        <taxon>Alteribacillus</taxon>
    </lineage>
</organism>
<dbReference type="EMBL" id="FONT01000009">
    <property type="protein sequence ID" value="SFF00266.1"/>
    <property type="molecule type" value="Genomic_DNA"/>
</dbReference>
<evidence type="ECO:0000256" key="1">
    <source>
        <dbReference type="SAM" id="SignalP"/>
    </source>
</evidence>
<evidence type="ECO:0000313" key="2">
    <source>
        <dbReference type="EMBL" id="SFF00266.1"/>
    </source>
</evidence>